<proteinExistence type="predicted"/>
<dbReference type="GeneID" id="97994660"/>
<accession>A0A3E2B5F3</accession>
<keyword evidence="2" id="KW-1185">Reference proteome</keyword>
<dbReference type="OrthoDB" id="9803063at2"/>
<sequence>MNEFILPQGDRAALMPGAAYSVPGLFLYSDLIYQCLDQVKEKFGYAIPVRYLYGAPKVRWNCGRLIITDPHYTREEIFQELAGAVARGIVPLLTFSSPEIAPADLGDSACNEVLAMAEEVGGGVIVSSPLLRDYIRAHYPRVEIHASVIMTAFPEKRDRAYYAGLARSYDRYVVHPDDNFQWDLLESLPKDTAEVILNERCVHQCAQRRAHYESIVQDQRVLIEGEGELTNFLDRCPFVPDHKQHGTKARNISLTTQEAVRLRQMGFTLFKLQGRLDIPYVFFFDFLRYTLENQVAFPAMFPIFSYAIRGHLKDKERRRRERGTR</sequence>
<dbReference type="RefSeq" id="WP_117141706.1">
    <property type="nucleotide sequence ID" value="NZ_CAKXKJ010000008.1"/>
</dbReference>
<organism evidence="1 2">
    <name type="scientific">Evtepia gabavorous</name>
    <dbReference type="NCBI Taxonomy" id="2211183"/>
    <lineage>
        <taxon>Bacteria</taxon>
        <taxon>Bacillati</taxon>
        <taxon>Bacillota</taxon>
        <taxon>Clostridia</taxon>
        <taxon>Eubacteriales</taxon>
        <taxon>Evtepia</taxon>
    </lineage>
</organism>
<evidence type="ECO:0000313" key="1">
    <source>
        <dbReference type="EMBL" id="RFT07247.1"/>
    </source>
</evidence>
<reference evidence="1 2" key="1">
    <citation type="submission" date="2018-07" db="EMBL/GenBank/DDBJ databases">
        <title>GABA Modulating Bacteria of the Human Gut Microbiota.</title>
        <authorList>
            <person name="Strandwitz P."/>
            <person name="Kim K.H."/>
            <person name="Terekhova D."/>
            <person name="Liu J.K."/>
            <person name="Sharma A."/>
            <person name="Levering J."/>
            <person name="Mcdonald D."/>
            <person name="Dietrich D."/>
            <person name="Ramadhar T.R."/>
            <person name="Lekbua A."/>
            <person name="Mroue N."/>
            <person name="Liston C."/>
            <person name="Stewart E.J."/>
            <person name="Dubin M.J."/>
            <person name="Zengler K."/>
            <person name="Knight R."/>
            <person name="Gilbert J.A."/>
            <person name="Clardy J."/>
            <person name="Lewis K."/>
        </authorList>
    </citation>
    <scope>NUCLEOTIDE SEQUENCE [LARGE SCALE GENOMIC DNA]</scope>
    <source>
        <strain evidence="1 2">KLE1738</strain>
    </source>
</reference>
<dbReference type="EMBL" id="QQRQ01000003">
    <property type="protein sequence ID" value="RFT07247.1"/>
    <property type="molecule type" value="Genomic_DNA"/>
</dbReference>
<comment type="caution">
    <text evidence="1">The sequence shown here is derived from an EMBL/GenBank/DDBJ whole genome shotgun (WGS) entry which is preliminary data.</text>
</comment>
<name>A0A3E2B5F3_9FIRM</name>
<gene>
    <name evidence="1" type="ORF">DV520_02750</name>
</gene>
<protein>
    <submittedName>
        <fullName evidence="1">Uncharacterized protein</fullName>
    </submittedName>
</protein>
<dbReference type="AlphaFoldDB" id="A0A3E2B5F3"/>
<evidence type="ECO:0000313" key="2">
    <source>
        <dbReference type="Proteomes" id="UP000260649"/>
    </source>
</evidence>
<dbReference type="Proteomes" id="UP000260649">
    <property type="component" value="Unassembled WGS sequence"/>
</dbReference>